<dbReference type="RefSeq" id="WP_130598951.1">
    <property type="nucleotide sequence ID" value="NZ_CP036200.1"/>
</dbReference>
<keyword evidence="1" id="KW-0732">Signal</keyword>
<gene>
    <name evidence="3" type="ORF">EXU30_07950</name>
</gene>
<evidence type="ECO:0000313" key="4">
    <source>
        <dbReference type="Proteomes" id="UP000291106"/>
    </source>
</evidence>
<dbReference type="OrthoDB" id="6192638at2"/>
<dbReference type="SUPFAM" id="SSF49373">
    <property type="entry name" value="Invasin/intimin cell-adhesion fragments"/>
    <property type="match status" value="6"/>
</dbReference>
<feature type="domain" description="BIG2" evidence="2">
    <location>
        <begin position="1446"/>
        <end position="1528"/>
    </location>
</feature>
<accession>A0A411PGE0</accession>
<evidence type="ECO:0000313" key="3">
    <source>
        <dbReference type="EMBL" id="QBF82631.1"/>
    </source>
</evidence>
<protein>
    <recommendedName>
        <fullName evidence="2">BIG2 domain-containing protein</fullName>
    </recommendedName>
</protein>
<feature type="domain" description="BIG2" evidence="2">
    <location>
        <begin position="522"/>
        <end position="604"/>
    </location>
</feature>
<feature type="domain" description="BIG2" evidence="2">
    <location>
        <begin position="2747"/>
        <end position="2824"/>
    </location>
</feature>
<dbReference type="EMBL" id="CP036200">
    <property type="protein sequence ID" value="QBF82631.1"/>
    <property type="molecule type" value="Genomic_DNA"/>
</dbReference>
<dbReference type="Gene3D" id="2.60.40.1080">
    <property type="match status" value="18"/>
</dbReference>
<keyword evidence="4" id="KW-1185">Reference proteome</keyword>
<feature type="domain" description="BIG2" evidence="2">
    <location>
        <begin position="1357"/>
        <end position="1438"/>
    </location>
</feature>
<proteinExistence type="predicted"/>
<feature type="domain" description="BIG2" evidence="2">
    <location>
        <begin position="1534"/>
        <end position="1619"/>
    </location>
</feature>
<feature type="domain" description="BIG2" evidence="2">
    <location>
        <begin position="2659"/>
        <end position="2739"/>
    </location>
</feature>
<feature type="domain" description="BIG2" evidence="2">
    <location>
        <begin position="1072"/>
        <end position="1157"/>
    </location>
</feature>
<dbReference type="InterPro" id="IPR008964">
    <property type="entry name" value="Invasin/intimin_cell_adhesion"/>
</dbReference>
<feature type="chain" id="PRO_5019225083" description="BIG2 domain-containing protein" evidence="1">
    <location>
        <begin position="22"/>
        <end position="3462"/>
    </location>
</feature>
<evidence type="ECO:0000259" key="2">
    <source>
        <dbReference type="SMART" id="SM00635"/>
    </source>
</evidence>
<feature type="domain" description="BIG2" evidence="2">
    <location>
        <begin position="1908"/>
        <end position="1990"/>
    </location>
</feature>
<feature type="domain" description="BIG2" evidence="2">
    <location>
        <begin position="610"/>
        <end position="695"/>
    </location>
</feature>
<feature type="domain" description="BIG2" evidence="2">
    <location>
        <begin position="433"/>
        <end position="514"/>
    </location>
</feature>
<feature type="domain" description="BIG2" evidence="2">
    <location>
        <begin position="895"/>
        <end position="976"/>
    </location>
</feature>
<dbReference type="InterPro" id="IPR003343">
    <property type="entry name" value="Big_2"/>
</dbReference>
<feature type="domain" description="BIG2" evidence="2">
    <location>
        <begin position="1819"/>
        <end position="1900"/>
    </location>
</feature>
<feature type="signal peptide" evidence="1">
    <location>
        <begin position="1"/>
        <end position="21"/>
    </location>
</feature>
<feature type="domain" description="BIG2" evidence="2">
    <location>
        <begin position="2194"/>
        <end position="2280"/>
    </location>
</feature>
<dbReference type="Proteomes" id="UP000291106">
    <property type="component" value="Chromosome"/>
</dbReference>
<feature type="domain" description="BIG2" evidence="2">
    <location>
        <begin position="2471"/>
        <end position="2557"/>
    </location>
</feature>
<dbReference type="SMART" id="SM00635">
    <property type="entry name" value="BID_2"/>
    <property type="match status" value="16"/>
</dbReference>
<dbReference type="Pfam" id="PF02368">
    <property type="entry name" value="Big_2"/>
    <property type="match status" value="7"/>
</dbReference>
<evidence type="ECO:0000256" key="1">
    <source>
        <dbReference type="SAM" id="SignalP"/>
    </source>
</evidence>
<name>A0A411PGE0_9GAMM</name>
<feature type="domain" description="BIG2" evidence="2">
    <location>
        <begin position="984"/>
        <end position="1066"/>
    </location>
</feature>
<organism evidence="3 4">
    <name type="scientific">Shewanella maritima</name>
    <dbReference type="NCBI Taxonomy" id="2520507"/>
    <lineage>
        <taxon>Bacteria</taxon>
        <taxon>Pseudomonadati</taxon>
        <taxon>Pseudomonadota</taxon>
        <taxon>Gammaproteobacteria</taxon>
        <taxon>Alteromonadales</taxon>
        <taxon>Shewanellaceae</taxon>
        <taxon>Shewanella</taxon>
    </lineage>
</organism>
<dbReference type="KEGG" id="smai:EXU30_07950"/>
<feature type="domain" description="BIG2" evidence="2">
    <location>
        <begin position="2285"/>
        <end position="2368"/>
    </location>
</feature>
<reference evidence="3 4" key="1">
    <citation type="submission" date="2019-02" db="EMBL/GenBank/DDBJ databases">
        <title>Shewanella sp. D4-2 isolated from Dokdo Island.</title>
        <authorList>
            <person name="Baek K."/>
        </authorList>
    </citation>
    <scope>NUCLEOTIDE SEQUENCE [LARGE SCALE GENOMIC DNA]</scope>
    <source>
        <strain evidence="3 4">D4-2</strain>
    </source>
</reference>
<sequence>MCDQLSYSLKTLLLLFMLAIASVGCSDSDRNFLDGNPAPTIDAVELLLGDEVSEVSLFVGEERNVTVKVYYSDGTIGVAPSSEVELTFSRPQGESIDPQAFIELLQSGDDIRIKALAPLSDLVLTAKYTRNGASYSSQPLTLNILEREIERLQLTPPEVSIANGFSQYYTVTAIYSDNTTSILDASAAPLSIAGSSKDKDVTIDGHKVTATASGKAITVQATLTADTSVTATAVINTTAATLDQIILSNAGENQPLPATLTLVKGGELATRVYGLMTDGSVLELDASNITYTTTNAHAASWDDTNIKANDAGDATLFAHYDADGDGVVDFDSQSVAVKVSGASISSLSISPDPINLLLGSSKAIKVEALMSDNTTADVSNAATLTVEGGASEIAFDSTVSNVLIGKAGVSNARIKASFGGQEAFADVNVMVVALERISISPKVVTMNVDDTQVFSATAHYASGQTAQLGAHDLSWVVSGDATATIVNGELTVSSAGDAVVTATLNSDSSKFDTANVSVLSGSVARVEVVLAQSTLAVGQSTSAVANAYYTSAPGVPVDVTANAIWDVEDKDVALVTGGYIRGEAVGDTKIKASFGGVPSSQVALSVTNKTLDSIQLVPGNITLGKDQSQYYTVAGVYSDNTTSILDASAAPLSIAGSSKDKDVTIDGHKVTATASGKAITIQATLTADTSVTSTAVINTTAATLDQIILSNAGENQPLPATLTLVKGGELATRVYGLMTDGSVLELDASNITYTTTNAHAASWDDTNIKANDAGDATLFAHYDADGDGVVDFDSQSVAVKVSGASISSLSISPDPINLLLGSSKAIKVEALMSDNTTADVSNAATLTVEGGASEIAFDSTVSNVLIGKAGVSNARIKASFGGQEAFADVNVMVVALERISISPKVVTMNVDDTQVFSATAHYASGQTAQLGAHDLSWVVSGDATATIVNGELTVSSAGDAVVTATLNSDSSKFDTANVSVLSGSVARVEVVLAQSTLAVGQSTSAVANAYYTSAPGVPVDVTANAIWDVEDKDVALVTGGYIRGEAVGDTKIKASFGGVPSSQVALSVTNKTLDSIQLVPGNITLGKDQSQYYTVAGVYSDNTTSILDASAAPLSIAGSSKDKDVTIDGHKVTATASGKAITIQATLTADTSVTSTAVINTTAATLDQIILSNAGENQPLPATLTLVKGGELATRVYGLMTDGSVLELDASNITYTTTNAHAASWDDTNIKANDAGDATLFAHYDADGDGVVDFDSQSVAVKVSGASISSLSISPDPINLLLGSSKAIKVEALMSDNTTADVSNAATLTVEGGASEIAFDSTVSNVLIGKAGVSNARIKASFGGQEAFADVNVMVVALERISISPKVVTMNVDDTQVFSATAHYASGQTAQLGAHDLSWVVSGDATATIVNGELTVSSAGDAVVTATLNSDSSKFDTANVSVLSGSVARVEVVLAQSTLAVGQSTSAVANAYYTSAPGVPVDVTANAIWDVEDKDVALVTGGYIRGEAVGDTKIKASFGGVPSSQVALSVTNKTLDSIQLVPGNITLGKDQSQYYTVAGVYSDNTTSILDASAAPLSIAGSSKDKDVTIDGHKVTATASGKAITIQATLTADTSVTSTAVINTTAATLDQIILSNAGENQPLPATLTLVKGGELATRVYGLMTDGSVLELDASNITYTTTNAHAASWDDTNIKANDAGDATLFAHYDADGDGVVDFDSQSVAVKVSGASISSLSISPDPINLLLGSSKAIKVEALMSDNTTADVSNAATLTVEGGASEIAFDSTVSNVLIGKAGVSNARIKASFGGQEAFADVNVMVVALERISISPKVVTMNVDDTQVFSATAHYASGQTAQLGAHDLSWVVSGDATATIVNGELTVSSAGDAVVTATLNSDSSKFDTANVSVLSGSVARVEVVLAQSTLAVGQSTSAVANAYYTSAPGVPVDVTANAIWDVEDKDVALVTGGYIRGEAVGDTKIKASFGGVPSSQVALSVTNKTLDSIQLVPGNITLGKDQSQYYTVAGVYSDNTTSILDASAAPLSIAGSSKDKDVTIDGHKVTATASGKAITIQATLTADTSVTATAVINTTAATLSGVILVEDGETTPLSAKIMLSGTTLKVKLIGVMSDGTLQESLSGDMYFITNDGEVVNNTQATSQTYTANKPGSTTIFGEYDVDGTGTTILTSLNKPIINVPSATVDSVEITTSDADRTFVQGLTVPLRAVAHMSDGSEIDISSAASWLSTNTDVATFTDVDFKNHVYGKAAGDVNVHVNFGGEKDIKLVKVTAASLLSISVEPKDTTIHVGHNLQYKAMGTFDNGDEVDITNQVTWISNNPSSVATIENNTGLATATGVGHAEITAHKDTLTDVATLNVMADKLVESIHIELSAGGTSAASLPEGAEAQLYAMVYYTDGTFDADAAKFVKWIVEPQNTTDLIGFVDGDGIWHALKEGEAKVYATYGGKPSNEEFAEVTAATLTGLTINPSAPSIAVGQSQQFTVWGEYSNGIPKDLTELATWELQDASGNSTSLATLESQKGLVKANGEGDVVVKATVGSESVTSTLDITALKLLDIQLNYNVPMLLALGQEVEVPVLCLYSDEQVLECETSATGFAFDSDNDTAVSWLGTTGKVKANATGIANISVSWSDGTNTVVSKLLPVGVSSAQLESVKVEPGVVEIHKGLTQLLTMTYDDTNGDTKPIAATSWRSLNASVATVSNTGVVTAEAEGTAQIEGCHSGKCDTAIVFVKERKLSSLTMITTASFSVHELTSVRVNATYEDDPAGFENVTDKVIWETDLSEVVVVGGQAYGLKAGDTDITAHFDGKEVTTTVTLVDPIDDFVVTVVSAEVLVGDTVDFTAKTVSRLGVDTDVRSSSALTAEPYTDSGLEWNSGVLTASAQGNGRFRVSFNGMTKEASVLIRYVTLGKSGLWYGSDSYLQKGESIPEAEAYCSYCTHQDFDYVWIVDMNEDGHFDISTSAGDNVYKQDTFAPSVEEYGKAVRLIASHDEVNENIIRTYEPPELIRVLEAEPDANDINYDNAIIFEVAGVYQTLNESINTTNIKRLVDYLNSSHKVLKRFWYTPMQKDVLAETNNNGFFGYMGSNGNSIDASMKSLLNVSDIEIYSNNYRGFVLVNGSGGLVDEWLTLTGNSINPTISRLSDGDLSTLKTNITNPIIDIKSNQYGYAATLNDDSVWIWGRDYMDTGFKGEGEHYTNVKDIYSLNIYGFLIKHYDNTARFIGPSAGAPSSAIQSLLDSGDFIDVCPLDDGAIVLMEDGTIVITGIQLNTNNIYSTYLNRINAYLNSSINGVAKLHCNETWWVDYPIIELEDGRFLNLSNGGPDEINDLKTLVHLNQWGFVGIKSDGKLESYVDDHPSSTIDKLNMYGPIEEVISFGNNRRVATMFVQANGTYYYGSYSGTVDILDEVKNVVKIYSSSQGALVIFKDGVSKMITPISSGLVYTHSSFNSESITSN</sequence>